<sequence length="1150" mass="124045">MKFNRLRLVGFKTFVEPTDLIIEPGLTGVVGPNGCGKSNLVEALRWVMGESSHKAMRAQDMDDVIFAGTTGRPSRNAAEVALQLDNSDRTAPAGFNEWDQLEVVRRIERGSGSAYRINGRDVRARDVNLLFADASTGARSPALVRQGQIGEIVGAKPNARRRILEEAAGVAGLHARRHEAEMRLKAAEQNLARVEDVIVQLGTQVESLKRQSRQTVRYKGLAAEIRQCEATLLWLRWREVTQALAEAERAVEASVRDGAETTRIQAEAARLQAIAAHELPPLRQAEAEAAAALQRLTLARGELDKEEARIAARRQDLERRIVQLAQDLEREKALSADASGVLERLADESEMLRAEQEESAEAEMVAGDRMAEIAAALAEAEAALEEKTTLFADLGARRTSLEQSVRELRDRLVRNGAERASVEAEEARHRREAGTDALEAARADAEAAREALAEAEEATAEAEAGHAAARRAAEELRPALAEAQARFGRLETEARTLSKLLMASGDGFPPVADLLTVAKGYEMALGAALGDDLDLPVDPAAPARWAGAAPDALDPALPAGAEPLSRHVSGAPALARRLAQVGIVPRNEGPGLARDLKSGQRLVSREGDLWRWDGVVAAADAPTAAARRLAERNRLADIEAEAEEARAALDELRAAEAERQEALAAAARHETAAREARRAAQRAAEVSRESLAAAERKAAQHLARLSALGEARARLVAAKEEGEADLEEASAQLAALDAPHLLEADLARARAEAGERRAAMAEAKAALDGLSRETTARRRRLETLAAEESSWRKRAGGAGERLAAIEARSAEAQAELEALEDAPGEIIRQRRALLTATEEAEAARRAAADRLAEGEAALAAADKAARDAVEALSGTRAEAARAEARLEAARQRRDDVQREISDALEGPPELAREAAGLDIDGPLPDPRAIEEKLERAKRDRERLGAVNLRADVELEEAEGQHTALVAERDDLVEAIKRLRGAIQSLNREARERLQASFAVVDAHFKKLFDTLFGGGEAQLVLTEAEDPLEAGLDIIAKPPGKKPQTLSLLSGGEQALTAMALIFAVFLTNPAPICVLDEVDAPLDDANVERFCTLLDEMTRLTDTRFLTITHNPITMARQNRLFGVTMAERGVSRLVSVDLQAAERLREAG</sequence>
<evidence type="ECO:0000256" key="5">
    <source>
        <dbReference type="ARBA" id="ARBA00023054"/>
    </source>
</evidence>
<dbReference type="Pfam" id="PF02463">
    <property type="entry name" value="SMC_N"/>
    <property type="match status" value="1"/>
</dbReference>
<dbReference type="EMBL" id="RCTF01000013">
    <property type="protein sequence ID" value="RLP76187.1"/>
    <property type="molecule type" value="Genomic_DNA"/>
</dbReference>
<evidence type="ECO:0000259" key="8">
    <source>
        <dbReference type="SMART" id="SM00968"/>
    </source>
</evidence>
<dbReference type="HAMAP" id="MF_01894">
    <property type="entry name" value="Smc_prok"/>
    <property type="match status" value="1"/>
</dbReference>
<dbReference type="SUPFAM" id="SSF75553">
    <property type="entry name" value="Smc hinge domain"/>
    <property type="match status" value="1"/>
</dbReference>
<evidence type="ECO:0000256" key="4">
    <source>
        <dbReference type="ARBA" id="ARBA00022840"/>
    </source>
</evidence>
<keyword evidence="4 7" id="KW-0067">ATP-binding</keyword>
<feature type="coiled-coil region" evidence="7">
    <location>
        <begin position="628"/>
        <end position="732"/>
    </location>
</feature>
<dbReference type="GO" id="GO:0007062">
    <property type="term" value="P:sister chromatid cohesion"/>
    <property type="evidence" value="ECO:0007669"/>
    <property type="project" value="InterPro"/>
</dbReference>
<feature type="binding site" evidence="7">
    <location>
        <begin position="32"/>
        <end position="39"/>
    </location>
    <ligand>
        <name>ATP</name>
        <dbReference type="ChEBI" id="CHEBI:30616"/>
    </ligand>
</feature>
<dbReference type="GO" id="GO:0006260">
    <property type="term" value="P:DNA replication"/>
    <property type="evidence" value="ECO:0007669"/>
    <property type="project" value="UniProtKB-UniRule"/>
</dbReference>
<comment type="similarity">
    <text evidence="7">Belongs to the SMC family.</text>
</comment>
<dbReference type="GO" id="GO:0005694">
    <property type="term" value="C:chromosome"/>
    <property type="evidence" value="ECO:0007669"/>
    <property type="project" value="InterPro"/>
</dbReference>
<dbReference type="GO" id="GO:0003677">
    <property type="term" value="F:DNA binding"/>
    <property type="evidence" value="ECO:0007669"/>
    <property type="project" value="UniProtKB-UniRule"/>
</dbReference>
<keyword evidence="5 7" id="KW-0175">Coiled coil</keyword>
<dbReference type="GO" id="GO:0005524">
    <property type="term" value="F:ATP binding"/>
    <property type="evidence" value="ECO:0007669"/>
    <property type="project" value="UniProtKB-UniRule"/>
</dbReference>
<reference evidence="9 10" key="1">
    <citation type="submission" date="2018-10" db="EMBL/GenBank/DDBJ databases">
        <title>Xanthobacter tagetidis genome sequencing and assembly.</title>
        <authorList>
            <person name="Maclea K.S."/>
            <person name="Goen A.E."/>
            <person name="Fatima S.A."/>
        </authorList>
    </citation>
    <scope>NUCLEOTIDE SEQUENCE [LARGE SCALE GENOMIC DNA]</scope>
    <source>
        <strain evidence="9 10">ATCC 700314</strain>
    </source>
</reference>
<dbReference type="NCBIfam" id="TIGR02168">
    <property type="entry name" value="SMC_prok_B"/>
    <property type="match status" value="1"/>
</dbReference>
<feature type="coiled-coil region" evidence="7">
    <location>
        <begin position="954"/>
        <end position="995"/>
    </location>
</feature>
<accession>A0A3L7A7Q2</accession>
<dbReference type="GO" id="GO:0030261">
    <property type="term" value="P:chromosome condensation"/>
    <property type="evidence" value="ECO:0007669"/>
    <property type="project" value="InterPro"/>
</dbReference>
<keyword evidence="10" id="KW-1185">Reference proteome</keyword>
<dbReference type="CDD" id="cd03278">
    <property type="entry name" value="ABC_SMC_barmotin"/>
    <property type="match status" value="1"/>
</dbReference>
<comment type="subunit">
    <text evidence="7">Homodimer.</text>
</comment>
<comment type="function">
    <text evidence="7">Required for chromosome condensation and partitioning.</text>
</comment>
<dbReference type="FunFam" id="3.40.50.300:FF:000901">
    <property type="entry name" value="Chromosome partition protein Smc"/>
    <property type="match status" value="1"/>
</dbReference>
<evidence type="ECO:0000256" key="2">
    <source>
        <dbReference type="ARBA" id="ARBA00022490"/>
    </source>
</evidence>
<dbReference type="PIRSF" id="PIRSF005719">
    <property type="entry name" value="SMC"/>
    <property type="match status" value="1"/>
</dbReference>
<keyword evidence="6 7" id="KW-0238">DNA-binding</keyword>
<gene>
    <name evidence="7 9" type="primary">smc</name>
    <name evidence="9" type="ORF">D9R14_15320</name>
</gene>
<dbReference type="GO" id="GO:0005737">
    <property type="term" value="C:cytoplasm"/>
    <property type="evidence" value="ECO:0007669"/>
    <property type="project" value="UniProtKB-SubCell"/>
</dbReference>
<feature type="coiled-coil region" evidence="7">
    <location>
        <begin position="872"/>
        <end position="906"/>
    </location>
</feature>
<evidence type="ECO:0000256" key="6">
    <source>
        <dbReference type="ARBA" id="ARBA00023125"/>
    </source>
</evidence>
<dbReference type="RefSeq" id="WP_121624218.1">
    <property type="nucleotide sequence ID" value="NZ_JACIIW010000002.1"/>
</dbReference>
<feature type="coiled-coil region" evidence="7">
    <location>
        <begin position="435"/>
        <end position="500"/>
    </location>
</feature>
<dbReference type="SMART" id="SM00968">
    <property type="entry name" value="SMC_hinge"/>
    <property type="match status" value="1"/>
</dbReference>
<evidence type="ECO:0000256" key="7">
    <source>
        <dbReference type="HAMAP-Rule" id="MF_01894"/>
    </source>
</evidence>
<dbReference type="InterPro" id="IPR003395">
    <property type="entry name" value="RecF/RecN/SMC_N"/>
</dbReference>
<keyword evidence="2 7" id="KW-0963">Cytoplasm</keyword>
<keyword evidence="3 7" id="KW-0547">Nucleotide-binding</keyword>
<dbReference type="SUPFAM" id="SSF52540">
    <property type="entry name" value="P-loop containing nucleoside triphosphate hydrolases"/>
    <property type="match status" value="1"/>
</dbReference>
<dbReference type="GO" id="GO:0016887">
    <property type="term" value="F:ATP hydrolysis activity"/>
    <property type="evidence" value="ECO:0007669"/>
    <property type="project" value="InterPro"/>
</dbReference>
<comment type="subcellular location">
    <subcellularLocation>
        <location evidence="1 7">Cytoplasm</location>
    </subcellularLocation>
</comment>
<dbReference type="InterPro" id="IPR010935">
    <property type="entry name" value="SMC_hinge"/>
</dbReference>
<evidence type="ECO:0000256" key="3">
    <source>
        <dbReference type="ARBA" id="ARBA00022741"/>
    </source>
</evidence>
<feature type="coiled-coil region" evidence="7">
    <location>
        <begin position="170"/>
        <end position="211"/>
    </location>
</feature>
<evidence type="ECO:0000313" key="9">
    <source>
        <dbReference type="EMBL" id="RLP76187.1"/>
    </source>
</evidence>
<feature type="domain" description="SMC hinge" evidence="8">
    <location>
        <begin position="505"/>
        <end position="593"/>
    </location>
</feature>
<dbReference type="AlphaFoldDB" id="A0A3L7A7Q2"/>
<feature type="coiled-coil region" evidence="7">
    <location>
        <begin position="282"/>
        <end position="390"/>
    </location>
</feature>
<dbReference type="GO" id="GO:0007059">
    <property type="term" value="P:chromosome segregation"/>
    <property type="evidence" value="ECO:0007669"/>
    <property type="project" value="UniProtKB-UniRule"/>
</dbReference>
<dbReference type="InterPro" id="IPR027417">
    <property type="entry name" value="P-loop_NTPase"/>
</dbReference>
<proteinExistence type="inferred from homology"/>
<dbReference type="InterPro" id="IPR011890">
    <property type="entry name" value="SMC_prok"/>
</dbReference>
<comment type="domain">
    <text evidence="7">Contains large globular domains required for ATP hydrolysis at each terminus and a third globular domain forming a flexible hinge near the middle of the molecule. These domains are separated by coiled-coil structures.</text>
</comment>
<evidence type="ECO:0000313" key="10">
    <source>
        <dbReference type="Proteomes" id="UP000269692"/>
    </source>
</evidence>
<evidence type="ECO:0000256" key="1">
    <source>
        <dbReference type="ARBA" id="ARBA00004496"/>
    </source>
</evidence>
<dbReference type="InterPro" id="IPR036277">
    <property type="entry name" value="SMC_hinge_sf"/>
</dbReference>
<comment type="caution">
    <text evidence="9">The sequence shown here is derived from an EMBL/GenBank/DDBJ whole genome shotgun (WGS) entry which is preliminary data.</text>
</comment>
<name>A0A3L7A7Q2_9HYPH</name>
<dbReference type="Gene3D" id="3.40.50.300">
    <property type="entry name" value="P-loop containing nucleotide triphosphate hydrolases"/>
    <property type="match status" value="2"/>
</dbReference>
<protein>
    <recommendedName>
        <fullName evidence="7">Chromosome partition protein Smc</fullName>
    </recommendedName>
</protein>
<dbReference type="OrthoDB" id="9808768at2"/>
<organism evidence="9 10">
    <name type="scientific">Xanthobacter tagetidis</name>
    <dbReference type="NCBI Taxonomy" id="60216"/>
    <lineage>
        <taxon>Bacteria</taxon>
        <taxon>Pseudomonadati</taxon>
        <taxon>Pseudomonadota</taxon>
        <taxon>Alphaproteobacteria</taxon>
        <taxon>Hyphomicrobiales</taxon>
        <taxon>Xanthobacteraceae</taxon>
        <taxon>Xanthobacter</taxon>
    </lineage>
</organism>
<dbReference type="PANTHER" id="PTHR43977">
    <property type="entry name" value="STRUCTURAL MAINTENANCE OF CHROMOSOMES PROTEIN 3"/>
    <property type="match status" value="1"/>
</dbReference>
<dbReference type="Proteomes" id="UP000269692">
    <property type="component" value="Unassembled WGS sequence"/>
</dbReference>
<dbReference type="InterPro" id="IPR024704">
    <property type="entry name" value="SMC"/>
</dbReference>